<feature type="region of interest" description="Disordered" evidence="1">
    <location>
        <begin position="1"/>
        <end position="21"/>
    </location>
</feature>
<dbReference type="InterPro" id="IPR014054">
    <property type="entry name" value="Phage_regulatory_Rha"/>
</dbReference>
<feature type="compositionally biased region" description="Polar residues" evidence="1">
    <location>
        <begin position="1"/>
        <end position="12"/>
    </location>
</feature>
<dbReference type="Pfam" id="PF09669">
    <property type="entry name" value="Phage_pRha"/>
    <property type="match status" value="1"/>
</dbReference>
<accession>A0AAP9RCR9</accession>
<proteinExistence type="predicted"/>
<evidence type="ECO:0000313" key="3">
    <source>
        <dbReference type="Proteomes" id="UP000515243"/>
    </source>
</evidence>
<dbReference type="EMBL" id="CP040626">
    <property type="protein sequence ID" value="QMW90188.1"/>
    <property type="molecule type" value="Genomic_DNA"/>
</dbReference>
<dbReference type="GeneID" id="92943343"/>
<organism evidence="2 3">
    <name type="scientific">Clostridium butyricum</name>
    <dbReference type="NCBI Taxonomy" id="1492"/>
    <lineage>
        <taxon>Bacteria</taxon>
        <taxon>Bacillati</taxon>
        <taxon>Bacillota</taxon>
        <taxon>Clostridia</taxon>
        <taxon>Eubacteriales</taxon>
        <taxon>Clostridiaceae</taxon>
        <taxon>Clostridium</taxon>
    </lineage>
</organism>
<dbReference type="AlphaFoldDB" id="A0AAP9RCR9"/>
<gene>
    <name evidence="2" type="ORF">FF104_04265</name>
</gene>
<evidence type="ECO:0000256" key="1">
    <source>
        <dbReference type="SAM" id="MobiDB-lite"/>
    </source>
</evidence>
<evidence type="ECO:0000313" key="2">
    <source>
        <dbReference type="EMBL" id="QMW90188.1"/>
    </source>
</evidence>
<protein>
    <submittedName>
        <fullName evidence="2">Rha family transcriptional regulator</fullName>
    </submittedName>
</protein>
<reference evidence="2 3" key="1">
    <citation type="submission" date="2019-05" db="EMBL/GenBank/DDBJ databases">
        <authorList>
            <person name="Schori C."/>
            <person name="Ahrens C."/>
        </authorList>
    </citation>
    <scope>NUCLEOTIDE SEQUENCE [LARGE SCALE GENOMIC DNA]</scope>
    <source>
        <strain evidence="2 3">DSM 10702</strain>
    </source>
</reference>
<dbReference type="RefSeq" id="WP_052707832.1">
    <property type="nucleotide sequence ID" value="NZ_AP019716.1"/>
</dbReference>
<sequence length="243" mass="28043">MNNKFVQASMITDRSKQEPKRLSSREVYQMMDLKQHSDLLRKIDGINKDFTQSKIAFSKYWIEGTYKDVSGKTNREFQISKKGCEFLAHKTTGTKGNLFTDKYMDRFEGMENVIQNSLPIGLETMQGMAFLSENMAAIGQHVQVLTQFTMGLKEYVQDSIKAKDKQIDDLAELVGIRSKNKCDLIQIAKNILVRKYNLSRINSSMEVYKRAKAKIFKEFNVTKWEDIPATKYNAVQAFIEECL</sequence>
<name>A0AAP9RCR9_CLOBU</name>
<dbReference type="Proteomes" id="UP000515243">
    <property type="component" value="Chromosome 1"/>
</dbReference>